<name>A0A7T7XMM0_9SPIR</name>
<evidence type="ECO:0000313" key="2">
    <source>
        <dbReference type="EMBL" id="QQO09022.1"/>
    </source>
</evidence>
<dbReference type="Proteomes" id="UP000595917">
    <property type="component" value="Chromosome"/>
</dbReference>
<dbReference type="KEGG" id="bhc:JFL75_19155"/>
<evidence type="ECO:0000256" key="1">
    <source>
        <dbReference type="SAM" id="Phobius"/>
    </source>
</evidence>
<sequence length="951" mass="108331">MSDIARAVQQDDVNALTLGKFSFHFYKRYDLHLWKENVNSAPSRKEKVSNRYIYFFRRYLKKNPESGIREFTIEFFSEYFADKDGNYINYDISDRSNTKSKDTLITLPLILGPDRALDGIYYNYYIFLSPFRISEASIDAAKLFISNSNEEKLHKSFHTFSAGENVSLFSKMKTDGYLEVELNDYIHYSFTLCEEANKFITKYRDHINPDNESARIKGFADIMNGVLESEEKLWDTLSEEAVTSRNSNNNSVQTAKAAVYQDNTDIPKYLKERKNYTRHFNFDWDFSYTKRDHFHKWRYNYLLKTMYLQEGIELASSELLEWIKTEGFNFCLSNVLFGTYSDTGEENINQKLTKKNNYTLDDIKELFTTDKSLSEDGGSEIFEAYIGYIYSILNSSYVGREYLVDLGKTVAEDTEIKNARYTSYGELLEEEAFDRTNSYNYATGAFKITKSVSNCFAEILGNLSLYIIYYYKDISVTSDGSFSEVINDILDRISGTVLEKRGFSFIKKIENKTRTLPKSVLSNISITGDTVQINQYVVKAKNVDDFQTFLSRFKRFEIACDIISAGLDTIQLVMILKKNDITLQDTLQVTSIGISYGQFIRTQVLKLGNSAKLDIASNGIAAILSSVAAYEEYKQGDYDSSIAQVVQAGGSIISIIGMAAAVCIGGKWVLIGKILFYSGTLISVVAGLFGIKLNQSTIELLLSRCFWGKDYESTTALGEWALVDLRKWKTPPIGSSAQWAGNIEAQEHALLHELYNFEIDVCEIAWSDMNRTAGLFCLVLKTELKPLTEIEIEIEIPKPRRPNKETHTFMLREGENVFFNHEKPGRGRSSLTSRDGIDKIETIMVIFGAKQKFAGLPVNSWGNDPMTHAINALLYGGRATYDNVENIEDYKAFIVDTEKDFIELGRNFIARQSRYAKPAEIDIAIKLYPMGKADNNTKCIEKKLGIGKSQL</sequence>
<feature type="transmembrane region" description="Helical" evidence="1">
    <location>
        <begin position="642"/>
        <end position="662"/>
    </location>
</feature>
<proteinExistence type="predicted"/>
<keyword evidence="3" id="KW-1185">Reference proteome</keyword>
<keyword evidence="1" id="KW-0472">Membrane</keyword>
<organism evidence="2 3">
    <name type="scientific">Breznakiella homolactica</name>
    <dbReference type="NCBI Taxonomy" id="2798577"/>
    <lineage>
        <taxon>Bacteria</taxon>
        <taxon>Pseudomonadati</taxon>
        <taxon>Spirochaetota</taxon>
        <taxon>Spirochaetia</taxon>
        <taxon>Spirochaetales</taxon>
        <taxon>Breznakiellaceae</taxon>
        <taxon>Breznakiella</taxon>
    </lineage>
</organism>
<dbReference type="RefSeq" id="WP_215626327.1">
    <property type="nucleotide sequence ID" value="NZ_CP067089.2"/>
</dbReference>
<evidence type="ECO:0000313" key="3">
    <source>
        <dbReference type="Proteomes" id="UP000595917"/>
    </source>
</evidence>
<keyword evidence="1" id="KW-1133">Transmembrane helix</keyword>
<feature type="transmembrane region" description="Helical" evidence="1">
    <location>
        <begin position="674"/>
        <end position="693"/>
    </location>
</feature>
<protein>
    <submittedName>
        <fullName evidence="2">Uncharacterized protein</fullName>
    </submittedName>
</protein>
<accession>A0A7T7XMM0</accession>
<dbReference type="EMBL" id="CP067089">
    <property type="protein sequence ID" value="QQO09022.1"/>
    <property type="molecule type" value="Genomic_DNA"/>
</dbReference>
<keyword evidence="1" id="KW-0812">Transmembrane</keyword>
<dbReference type="AlphaFoldDB" id="A0A7T7XMM0"/>
<gene>
    <name evidence="2" type="ORF">JFL75_19155</name>
</gene>
<reference evidence="2" key="1">
    <citation type="submission" date="2021-01" db="EMBL/GenBank/DDBJ databases">
        <title>Description of Breznakiella homolactica.</title>
        <authorList>
            <person name="Song Y."/>
            <person name="Brune A."/>
        </authorList>
    </citation>
    <scope>NUCLEOTIDE SEQUENCE</scope>
    <source>
        <strain evidence="2">RmG30</strain>
    </source>
</reference>